<protein>
    <recommendedName>
        <fullName evidence="3">DUF4355 domain-containing protein</fullName>
    </recommendedName>
</protein>
<feature type="region of interest" description="Disordered" evidence="1">
    <location>
        <begin position="160"/>
        <end position="204"/>
    </location>
</feature>
<accession>A0A0F9W9T3</accession>
<feature type="compositionally biased region" description="Basic and acidic residues" evidence="1">
    <location>
        <begin position="160"/>
        <end position="181"/>
    </location>
</feature>
<feature type="region of interest" description="Disordered" evidence="1">
    <location>
        <begin position="1"/>
        <end position="27"/>
    </location>
</feature>
<reference evidence="2" key="1">
    <citation type="journal article" date="2015" name="Nature">
        <title>Complex archaea that bridge the gap between prokaryotes and eukaryotes.</title>
        <authorList>
            <person name="Spang A."/>
            <person name="Saw J.H."/>
            <person name="Jorgensen S.L."/>
            <person name="Zaremba-Niedzwiedzka K."/>
            <person name="Martijn J."/>
            <person name="Lind A.E."/>
            <person name="van Eijk R."/>
            <person name="Schleper C."/>
            <person name="Guy L."/>
            <person name="Ettema T.J."/>
        </authorList>
    </citation>
    <scope>NUCLEOTIDE SEQUENCE</scope>
</reference>
<evidence type="ECO:0008006" key="3">
    <source>
        <dbReference type="Google" id="ProtNLM"/>
    </source>
</evidence>
<organism evidence="2">
    <name type="scientific">marine sediment metagenome</name>
    <dbReference type="NCBI Taxonomy" id="412755"/>
    <lineage>
        <taxon>unclassified sequences</taxon>
        <taxon>metagenomes</taxon>
        <taxon>ecological metagenomes</taxon>
    </lineage>
</organism>
<evidence type="ECO:0000256" key="1">
    <source>
        <dbReference type="SAM" id="MobiDB-lite"/>
    </source>
</evidence>
<comment type="caution">
    <text evidence="2">The sequence shown here is derived from an EMBL/GenBank/DDBJ whole genome shotgun (WGS) entry which is preliminary data.</text>
</comment>
<sequence length="204" mass="22648">MDGPKQGQDSSSGDSSGDGAGTSAIQEQIDKAVNDARSADGRTTKDFEVREQRIKDNEAILTEERVKWRRERDEADIESVRDDPEALTALQKKQKAATRDAESADERRKLEEDQAKHKAGVQSDLEEIKVFNRTKLASEVAVAKGVSMDSILKHAKDDTREAMEAVAEDLPKNKEPLKVDSSRSSGTGEKSEEQRLKTRYPTMT</sequence>
<dbReference type="AlphaFoldDB" id="A0A0F9W9T3"/>
<evidence type="ECO:0000313" key="2">
    <source>
        <dbReference type="EMBL" id="KKN74853.1"/>
    </source>
</evidence>
<gene>
    <name evidence="2" type="ORF">LCGC14_0386020</name>
</gene>
<proteinExistence type="predicted"/>
<name>A0A0F9W9T3_9ZZZZ</name>
<feature type="compositionally biased region" description="Basic and acidic residues" evidence="1">
    <location>
        <begin position="97"/>
        <end position="116"/>
    </location>
</feature>
<feature type="region of interest" description="Disordered" evidence="1">
    <location>
        <begin position="67"/>
        <end position="122"/>
    </location>
</feature>
<feature type="compositionally biased region" description="Basic and acidic residues" evidence="1">
    <location>
        <begin position="67"/>
        <end position="84"/>
    </location>
</feature>
<dbReference type="EMBL" id="LAZR01000319">
    <property type="protein sequence ID" value="KKN74853.1"/>
    <property type="molecule type" value="Genomic_DNA"/>
</dbReference>
<feature type="compositionally biased region" description="Low complexity" evidence="1">
    <location>
        <begin position="1"/>
        <end position="23"/>
    </location>
</feature>